<gene>
    <name evidence="1" type="ORF">K4G66_27205</name>
</gene>
<accession>A0AA49GRS0</accession>
<proteinExistence type="predicted"/>
<organism evidence="1">
    <name type="scientific">Roseihalotalea indica</name>
    <dbReference type="NCBI Taxonomy" id="2867963"/>
    <lineage>
        <taxon>Bacteria</taxon>
        <taxon>Pseudomonadati</taxon>
        <taxon>Bacteroidota</taxon>
        <taxon>Cytophagia</taxon>
        <taxon>Cytophagales</taxon>
        <taxon>Catalimonadaceae</taxon>
        <taxon>Roseihalotalea</taxon>
    </lineage>
</organism>
<evidence type="ECO:0000313" key="1">
    <source>
        <dbReference type="EMBL" id="WKN36059.1"/>
    </source>
</evidence>
<sequence>MSAEEKQNRFIEKAIVLLERKGYDQIKANHPDYEQPGKFIQQGTEEEIIPDLTAKTLLGKDYFKVVEGDKDHEQSVVSKWKLFSNIAQLKNGKFFLLVPYGKKKYTQELVSRYNIQANLLSLSR</sequence>
<protein>
    <submittedName>
        <fullName evidence="1">Uncharacterized protein</fullName>
    </submittedName>
</protein>
<reference evidence="1" key="1">
    <citation type="journal article" date="2023" name="Comput. Struct. Biotechnol. J.">
        <title>Discovery of a novel marine Bacteroidetes with a rich repertoire of carbohydrate-active enzymes.</title>
        <authorList>
            <person name="Chen B."/>
            <person name="Liu G."/>
            <person name="Chen Q."/>
            <person name="Wang H."/>
            <person name="Liu L."/>
            <person name="Tang K."/>
        </authorList>
    </citation>
    <scope>NUCLEOTIDE SEQUENCE</scope>
    <source>
        <strain evidence="1">TK19036</strain>
    </source>
</reference>
<dbReference type="EMBL" id="CP120682">
    <property type="protein sequence ID" value="WKN36059.1"/>
    <property type="molecule type" value="Genomic_DNA"/>
</dbReference>
<name>A0AA49GRS0_9BACT</name>
<dbReference type="AlphaFoldDB" id="A0AA49GRS0"/>
<reference evidence="1" key="2">
    <citation type="journal article" date="2024" name="Antonie Van Leeuwenhoek">
        <title>Roseihalotalea indica gen. nov., sp. nov., a halophilic Bacteroidetes from mesopelagic Southwest Indian Ocean with higher carbohydrate metabolic potential.</title>
        <authorList>
            <person name="Chen B."/>
            <person name="Zhang M."/>
            <person name="Lin D."/>
            <person name="Ye J."/>
            <person name="Tang K."/>
        </authorList>
    </citation>
    <scope>NUCLEOTIDE SEQUENCE</scope>
    <source>
        <strain evidence="1">TK19036</strain>
    </source>
</reference>